<feature type="compositionally biased region" description="Low complexity" evidence="1">
    <location>
        <begin position="266"/>
        <end position="281"/>
    </location>
</feature>
<keyword evidence="2" id="KW-1133">Transmembrane helix</keyword>
<comment type="caution">
    <text evidence="3">The sequence shown here is derived from an EMBL/GenBank/DDBJ whole genome shotgun (WGS) entry which is preliminary data.</text>
</comment>
<sequence length="419" mass="44738">MSPQRYPPAYLRYLKARLWNFSRPAFWGTAIFLSVLGLFIREYWANPDFLAFLQNNKQAATPKPADSSLSDEDRAIAADIDNLPVLINDAQQSNLLVAPSTRKEKSQDNNSKSLLDDLISKQQEAAKNAKSNPGGIVDNVPASNVTNPFVAQAETLLQAGTANTGSQLFGVKSTDTSSYQPGIAGSSSNLGIGSAQTNNNQNPAPISALQTAINSSTQNPSINNTTSNQTSPIGRSLPSNDLPNQGFSANTQLNTNPNDPITTTSYQNPTVTNQPQNNYTNFPGSQSGTSYTQPTVTNQPQNYYTNSGTQPGTNYQKPTVTNQPPNYYGNFNNVQPLPSVVTPTSTVSPGTYAAPNNITPYSPQAPNQGTVQPSNQVGYGNGNSYPSLPQVQSSQSNLTVPPLSAGQYGGVKINGYTYP</sequence>
<reference evidence="3 4" key="1">
    <citation type="journal article" date="2015" name="Genome Announc.">
        <title>Draft Genome Sequence of Cyanobacterium Hassallia byssoidea Strain VB512170, Isolated from Monuments in India.</title>
        <authorList>
            <person name="Singh D."/>
            <person name="Chandrababunaidu M.M."/>
            <person name="Panda A."/>
            <person name="Sen D."/>
            <person name="Bhattacharyya S."/>
            <person name="Adhikary S.P."/>
            <person name="Tripathy S."/>
        </authorList>
    </citation>
    <scope>NUCLEOTIDE SEQUENCE [LARGE SCALE GENOMIC DNA]</scope>
    <source>
        <strain evidence="3 4">VB512170</strain>
    </source>
</reference>
<feature type="region of interest" description="Disordered" evidence="1">
    <location>
        <begin position="359"/>
        <end position="406"/>
    </location>
</feature>
<evidence type="ECO:0000313" key="4">
    <source>
        <dbReference type="Proteomes" id="UP000031549"/>
    </source>
</evidence>
<gene>
    <name evidence="3" type="ORF">PI95_002030</name>
</gene>
<accession>A0A846H476</accession>
<evidence type="ECO:0000256" key="1">
    <source>
        <dbReference type="SAM" id="MobiDB-lite"/>
    </source>
</evidence>
<evidence type="ECO:0000256" key="2">
    <source>
        <dbReference type="SAM" id="Phobius"/>
    </source>
</evidence>
<feature type="region of interest" description="Disordered" evidence="1">
    <location>
        <begin position="216"/>
        <end position="324"/>
    </location>
</feature>
<feature type="transmembrane region" description="Helical" evidence="2">
    <location>
        <begin position="21"/>
        <end position="40"/>
    </location>
</feature>
<name>A0A846H476_9CYAN</name>
<protein>
    <submittedName>
        <fullName evidence="3">Uncharacterized protein</fullName>
    </submittedName>
</protein>
<dbReference type="AlphaFoldDB" id="A0A846H476"/>
<proteinExistence type="predicted"/>
<feature type="compositionally biased region" description="Polar residues" evidence="1">
    <location>
        <begin position="282"/>
        <end position="324"/>
    </location>
</feature>
<keyword evidence="2" id="KW-0472">Membrane</keyword>
<organism evidence="3 4">
    <name type="scientific">Hassallia byssoidea VB512170</name>
    <dbReference type="NCBI Taxonomy" id="1304833"/>
    <lineage>
        <taxon>Bacteria</taxon>
        <taxon>Bacillati</taxon>
        <taxon>Cyanobacteriota</taxon>
        <taxon>Cyanophyceae</taxon>
        <taxon>Nostocales</taxon>
        <taxon>Tolypothrichaceae</taxon>
        <taxon>Hassallia</taxon>
    </lineage>
</organism>
<feature type="compositionally biased region" description="Polar residues" evidence="1">
    <location>
        <begin position="359"/>
        <end position="399"/>
    </location>
</feature>
<dbReference type="RefSeq" id="WP_052325274.1">
    <property type="nucleotide sequence ID" value="NZ_JTCM02000002.1"/>
</dbReference>
<keyword evidence="2" id="KW-0812">Transmembrane</keyword>
<keyword evidence="4" id="KW-1185">Reference proteome</keyword>
<evidence type="ECO:0000313" key="3">
    <source>
        <dbReference type="EMBL" id="NEU71390.1"/>
    </source>
</evidence>
<dbReference type="EMBL" id="JTCM02000002">
    <property type="protein sequence ID" value="NEU71390.1"/>
    <property type="molecule type" value="Genomic_DNA"/>
</dbReference>
<feature type="compositionally biased region" description="Polar residues" evidence="1">
    <location>
        <begin position="216"/>
        <end position="265"/>
    </location>
</feature>
<dbReference type="Proteomes" id="UP000031549">
    <property type="component" value="Unassembled WGS sequence"/>
</dbReference>